<gene>
    <name evidence="1" type="ORF">POCTA_138.1.T1730022</name>
</gene>
<proteinExistence type="predicted"/>
<dbReference type="OrthoDB" id="309516at2759"/>
<accession>A0A8S1YLU6</accession>
<keyword evidence="2" id="KW-1185">Reference proteome</keyword>
<dbReference type="AlphaFoldDB" id="A0A8S1YLU6"/>
<dbReference type="EMBL" id="CAJJDP010000177">
    <property type="protein sequence ID" value="CAD8214301.1"/>
    <property type="molecule type" value="Genomic_DNA"/>
</dbReference>
<reference evidence="1" key="1">
    <citation type="submission" date="2021-01" db="EMBL/GenBank/DDBJ databases">
        <authorList>
            <consortium name="Genoscope - CEA"/>
            <person name="William W."/>
        </authorList>
    </citation>
    <scope>NUCLEOTIDE SEQUENCE</scope>
</reference>
<protein>
    <submittedName>
        <fullName evidence="1">Uncharacterized protein</fullName>
    </submittedName>
</protein>
<organism evidence="1 2">
    <name type="scientific">Paramecium octaurelia</name>
    <dbReference type="NCBI Taxonomy" id="43137"/>
    <lineage>
        <taxon>Eukaryota</taxon>
        <taxon>Sar</taxon>
        <taxon>Alveolata</taxon>
        <taxon>Ciliophora</taxon>
        <taxon>Intramacronucleata</taxon>
        <taxon>Oligohymenophorea</taxon>
        <taxon>Peniculida</taxon>
        <taxon>Parameciidae</taxon>
        <taxon>Paramecium</taxon>
    </lineage>
</organism>
<name>A0A8S1YLU6_PAROT</name>
<comment type="caution">
    <text evidence="1">The sequence shown here is derived from an EMBL/GenBank/DDBJ whole genome shotgun (WGS) entry which is preliminary data.</text>
</comment>
<sequence length="79" mass="9400">MIQSQMIEKEEDLHRSLKHKPPVLMIICDEKLKRNERFLCSECLENFDSKVQLMSFQKVMQNIQNIKNRGGKKILRHSS</sequence>
<evidence type="ECO:0000313" key="2">
    <source>
        <dbReference type="Proteomes" id="UP000683925"/>
    </source>
</evidence>
<dbReference type="Proteomes" id="UP000683925">
    <property type="component" value="Unassembled WGS sequence"/>
</dbReference>
<evidence type="ECO:0000313" key="1">
    <source>
        <dbReference type="EMBL" id="CAD8214301.1"/>
    </source>
</evidence>